<proteinExistence type="predicted"/>
<comment type="caution">
    <text evidence="2">The sequence shown here is derived from an EMBL/GenBank/DDBJ whole genome shotgun (WGS) entry which is preliminary data.</text>
</comment>
<evidence type="ECO:0000256" key="1">
    <source>
        <dbReference type="SAM" id="Phobius"/>
    </source>
</evidence>
<sequence length="46" mass="5189">MSQHDPLAHLCKFLCTKSILSLNKGFFTAMFYYVPYISSLVGGFVL</sequence>
<reference evidence="2" key="2">
    <citation type="journal article" date="2023" name="Plants (Basel)">
        <title>Annotation of the Turnera subulata (Passifloraceae) Draft Genome Reveals the S-Locus Evolved after the Divergence of Turneroideae from Passifloroideae in a Stepwise Manner.</title>
        <authorList>
            <person name="Henning P.M."/>
            <person name="Roalson E.H."/>
            <person name="Mir W."/>
            <person name="McCubbin A.G."/>
            <person name="Shore J.S."/>
        </authorList>
    </citation>
    <scope>NUCLEOTIDE SEQUENCE</scope>
    <source>
        <strain evidence="2">F60SS</strain>
    </source>
</reference>
<protein>
    <submittedName>
        <fullName evidence="2">Uncharacterized protein</fullName>
    </submittedName>
</protein>
<gene>
    <name evidence="2" type="ORF">Tsubulata_043797</name>
</gene>
<keyword evidence="1" id="KW-0812">Transmembrane</keyword>
<organism evidence="2 3">
    <name type="scientific">Turnera subulata</name>
    <dbReference type="NCBI Taxonomy" id="218843"/>
    <lineage>
        <taxon>Eukaryota</taxon>
        <taxon>Viridiplantae</taxon>
        <taxon>Streptophyta</taxon>
        <taxon>Embryophyta</taxon>
        <taxon>Tracheophyta</taxon>
        <taxon>Spermatophyta</taxon>
        <taxon>Magnoliopsida</taxon>
        <taxon>eudicotyledons</taxon>
        <taxon>Gunneridae</taxon>
        <taxon>Pentapetalae</taxon>
        <taxon>rosids</taxon>
        <taxon>fabids</taxon>
        <taxon>Malpighiales</taxon>
        <taxon>Passifloraceae</taxon>
        <taxon>Turnera</taxon>
    </lineage>
</organism>
<evidence type="ECO:0000313" key="2">
    <source>
        <dbReference type="EMBL" id="KAJ4826867.1"/>
    </source>
</evidence>
<dbReference type="EMBL" id="JAKUCV010006559">
    <property type="protein sequence ID" value="KAJ4826867.1"/>
    <property type="molecule type" value="Genomic_DNA"/>
</dbReference>
<reference evidence="2" key="1">
    <citation type="submission" date="2022-02" db="EMBL/GenBank/DDBJ databases">
        <authorList>
            <person name="Henning P.M."/>
            <person name="McCubbin A.G."/>
            <person name="Shore J.S."/>
        </authorList>
    </citation>
    <scope>NUCLEOTIDE SEQUENCE</scope>
    <source>
        <strain evidence="2">F60SS</strain>
        <tissue evidence="2">Leaves</tissue>
    </source>
</reference>
<accession>A0A9Q0FAL3</accession>
<keyword evidence="1" id="KW-1133">Transmembrane helix</keyword>
<keyword evidence="3" id="KW-1185">Reference proteome</keyword>
<feature type="transmembrane region" description="Helical" evidence="1">
    <location>
        <begin position="26"/>
        <end position="45"/>
    </location>
</feature>
<dbReference type="Proteomes" id="UP001141552">
    <property type="component" value="Unassembled WGS sequence"/>
</dbReference>
<name>A0A9Q0FAL3_9ROSI</name>
<evidence type="ECO:0000313" key="3">
    <source>
        <dbReference type="Proteomes" id="UP001141552"/>
    </source>
</evidence>
<feature type="non-terminal residue" evidence="2">
    <location>
        <position position="46"/>
    </location>
</feature>
<keyword evidence="1" id="KW-0472">Membrane</keyword>
<dbReference type="AlphaFoldDB" id="A0A9Q0FAL3"/>